<dbReference type="EMBL" id="JAKRVX010000002">
    <property type="protein sequence ID" value="MCL9816881.1"/>
    <property type="molecule type" value="Genomic_DNA"/>
</dbReference>
<accession>A0AAE3K8B7</accession>
<dbReference type="InterPro" id="IPR014729">
    <property type="entry name" value="Rossmann-like_a/b/a_fold"/>
</dbReference>
<evidence type="ECO:0000313" key="3">
    <source>
        <dbReference type="Proteomes" id="UP001203207"/>
    </source>
</evidence>
<dbReference type="AlphaFoldDB" id="A0AAE3K8B7"/>
<gene>
    <name evidence="2" type="ORF">AArcSt2_07990</name>
</gene>
<evidence type="ECO:0000259" key="1">
    <source>
        <dbReference type="Pfam" id="PF00582"/>
    </source>
</evidence>
<feature type="domain" description="UspA" evidence="1">
    <location>
        <begin position="9"/>
        <end position="148"/>
    </location>
</feature>
<name>A0AAE3K8B7_9EURY</name>
<comment type="caution">
    <text evidence="2">The sequence shown here is derived from an EMBL/GenBank/DDBJ whole genome shotgun (WGS) entry which is preliminary data.</text>
</comment>
<dbReference type="Pfam" id="PF00582">
    <property type="entry name" value="Usp"/>
    <property type="match status" value="1"/>
</dbReference>
<dbReference type="SUPFAM" id="SSF52402">
    <property type="entry name" value="Adenine nucleotide alpha hydrolases-like"/>
    <property type="match status" value="1"/>
</dbReference>
<sequence length="149" mass="15948">MADLDINLVLVPVDGSDESREAVEFALAIADKYDASVHAVYVLGEEIVRGIETGAVDETDIADDTRSFTTEIATIAADTEVPLTSSIAYGFSQKVKTVHPGSVVLDTAEELDSDFIVVPREPMADDPSDVLEKAAEYVLLYASQPVLSV</sequence>
<dbReference type="Proteomes" id="UP001203207">
    <property type="component" value="Unassembled WGS sequence"/>
</dbReference>
<reference evidence="2" key="1">
    <citation type="journal article" date="2022" name="Syst. Appl. Microbiol.">
        <title>Natronocalculus amylovorans gen. nov., sp. nov., and Natranaeroarchaeum aerophilus sp. nov., dominant culturable amylolytic natronoarchaea from hypersaline soda lakes in southwestern Siberia.</title>
        <authorList>
            <person name="Sorokin D.Y."/>
            <person name="Elcheninov A.G."/>
            <person name="Khizhniak T.V."/>
            <person name="Koenen M."/>
            <person name="Bale N.J."/>
            <person name="Damste J.S.S."/>
            <person name="Kublanov I.V."/>
        </authorList>
    </citation>
    <scope>NUCLEOTIDE SEQUENCE</scope>
    <source>
        <strain evidence="2">AArc-St2</strain>
    </source>
</reference>
<reference evidence="2" key="2">
    <citation type="submission" date="2022-02" db="EMBL/GenBank/DDBJ databases">
        <authorList>
            <person name="Elcheninov A.G."/>
            <person name="Sorokin D.Y."/>
            <person name="Kublanov I.V."/>
        </authorList>
    </citation>
    <scope>NUCLEOTIDE SEQUENCE</scope>
    <source>
        <strain evidence="2">AArc-St2</strain>
    </source>
</reference>
<dbReference type="InterPro" id="IPR006015">
    <property type="entry name" value="Universal_stress_UspA"/>
</dbReference>
<dbReference type="InterPro" id="IPR006016">
    <property type="entry name" value="UspA"/>
</dbReference>
<proteinExistence type="predicted"/>
<dbReference type="RefSeq" id="WP_250583753.1">
    <property type="nucleotide sequence ID" value="NZ_JAKRVX010000002.1"/>
</dbReference>
<dbReference type="PRINTS" id="PR01438">
    <property type="entry name" value="UNVRSLSTRESS"/>
</dbReference>
<dbReference type="CDD" id="cd00293">
    <property type="entry name" value="USP-like"/>
    <property type="match status" value="1"/>
</dbReference>
<evidence type="ECO:0000313" key="2">
    <source>
        <dbReference type="EMBL" id="MCL9816881.1"/>
    </source>
</evidence>
<keyword evidence="3" id="KW-1185">Reference proteome</keyword>
<dbReference type="Gene3D" id="3.40.50.620">
    <property type="entry name" value="HUPs"/>
    <property type="match status" value="1"/>
</dbReference>
<organism evidence="2 3">
    <name type="scientific">Natronocalculus amylovorans</name>
    <dbReference type="NCBI Taxonomy" id="2917812"/>
    <lineage>
        <taxon>Archaea</taxon>
        <taxon>Methanobacteriati</taxon>
        <taxon>Methanobacteriota</taxon>
        <taxon>Stenosarchaea group</taxon>
        <taxon>Halobacteria</taxon>
        <taxon>Halobacteriales</taxon>
        <taxon>Haloferacaceae</taxon>
        <taxon>Natronocalculus</taxon>
    </lineage>
</organism>
<protein>
    <submittedName>
        <fullName evidence="2">Universal stress protein</fullName>
    </submittedName>
</protein>